<accession>A0A7S2JM85</accession>
<dbReference type="EMBL" id="HBGU01084001">
    <property type="protein sequence ID" value="CAD9551937.1"/>
    <property type="molecule type" value="Transcribed_RNA"/>
</dbReference>
<proteinExistence type="predicted"/>
<reference evidence="1" key="1">
    <citation type="submission" date="2021-01" db="EMBL/GenBank/DDBJ databases">
        <authorList>
            <person name="Corre E."/>
            <person name="Pelletier E."/>
            <person name="Niang G."/>
            <person name="Scheremetjew M."/>
            <person name="Finn R."/>
            <person name="Kale V."/>
            <person name="Holt S."/>
            <person name="Cochrane G."/>
            <person name="Meng A."/>
            <person name="Brown T."/>
            <person name="Cohen L."/>
        </authorList>
    </citation>
    <scope>NUCLEOTIDE SEQUENCE</scope>
    <source>
        <strain evidence="1">UTEX LB 985</strain>
    </source>
</reference>
<protein>
    <submittedName>
        <fullName evidence="1">Uncharacterized protein</fullName>
    </submittedName>
</protein>
<dbReference type="AlphaFoldDB" id="A0A7S2JM85"/>
<gene>
    <name evidence="1" type="ORF">CBRE1094_LOCUS45829</name>
</gene>
<organism evidence="1">
    <name type="scientific">Haptolina brevifila</name>
    <dbReference type="NCBI Taxonomy" id="156173"/>
    <lineage>
        <taxon>Eukaryota</taxon>
        <taxon>Haptista</taxon>
        <taxon>Haptophyta</taxon>
        <taxon>Prymnesiophyceae</taxon>
        <taxon>Prymnesiales</taxon>
        <taxon>Prymnesiaceae</taxon>
        <taxon>Haptolina</taxon>
    </lineage>
</organism>
<name>A0A7S2JM85_9EUKA</name>
<evidence type="ECO:0000313" key="1">
    <source>
        <dbReference type="EMBL" id="CAD9551937.1"/>
    </source>
</evidence>
<sequence>MDTVHLHTDLPNHVAMVSTRGEPNAETQAYLMRELGLWRVGDDQQAAVINATRWLTFSVGQADCPLVRQRGALRSALLMAEVLHRTLVLPRLCLLADSSDATVPFSELFDYGRFAAAFPAHAEAALLRSIPQPAANFHIALSEQSSPKGNITASFRTRSPKGTNEGQLRGWMKKYSTRKLISFDRAFHRLNKLDDLRAQARFDARLRAGLQPAPVLRGVLQELIATLRQGTRGRDGDGRGQGGFNCLQMTRDDVAKNHEKVFVLAARLIGSRRPTLLADVSRSATAQELFGGSFTMPLLLSDLLPPRHRHLFEDDEGRVTLAYDLIETHLCAAADIFAGNLVSGYGQMVCYERNGAFAEPSSMDVDSAEEQPSKVGGVGTGERRPCFDVYSREEEVIKAAKFGRGWF</sequence>